<dbReference type="Pfam" id="PF01547">
    <property type="entry name" value="SBP_bac_1"/>
    <property type="match status" value="1"/>
</dbReference>
<feature type="region of interest" description="Disordered" evidence="1">
    <location>
        <begin position="31"/>
        <end position="50"/>
    </location>
</feature>
<evidence type="ECO:0000256" key="2">
    <source>
        <dbReference type="SAM" id="SignalP"/>
    </source>
</evidence>
<dbReference type="PROSITE" id="PS51257">
    <property type="entry name" value="PROKAR_LIPOPROTEIN"/>
    <property type="match status" value="1"/>
</dbReference>
<organism evidence="3 4">
    <name type="scientific">Paenibacillus hodogayensis</name>
    <dbReference type="NCBI Taxonomy" id="279208"/>
    <lineage>
        <taxon>Bacteria</taxon>
        <taxon>Bacillati</taxon>
        <taxon>Bacillota</taxon>
        <taxon>Bacilli</taxon>
        <taxon>Bacillales</taxon>
        <taxon>Paenibacillaceae</taxon>
        <taxon>Paenibacillus</taxon>
    </lineage>
</organism>
<sequence>MTITSRKSSASAIVASALLASLALTACGKEETSNVNRPDPTEPQTKVEDNKPVTVSMYIHASMVDDADLKTYFIEPLKAKLPHVTLDVIRDGKGFQVEEVLATGTFPDLIVTSNPNIPIFKDRGLVRDISSLVLSHNIDLNRIDKTLVDAIKMNSPTGELYGLPFRQNLGVLIYNQDIFDKFGVPYPTDGMTFEEVVEKARKLTRVEGDTNYIGYDPGNVPNNVSTSLSLPFADPKTHKASFDSDGWRTVFEFLKTAYEVPNFIGPNKEFKYPNGFQTEKRMAMQSTWVLGVAVAASQNKYDGMKWDLVANPNFKGHVGEGREADVHLMMLSKLSKQPDAAIEVMKVLLSEDVQTAFSKNGRRSVLVDDAIHKQYASGIEQFKGKNIAGIFKTKPIRPHEVSPYDAKLRALVEATKQEFAIGGKDLNTYVRDLQEQANKEIEAMRK</sequence>
<gene>
    <name evidence="3" type="ORF">ACFFNY_01990</name>
</gene>
<dbReference type="SUPFAM" id="SSF53850">
    <property type="entry name" value="Periplasmic binding protein-like II"/>
    <property type="match status" value="1"/>
</dbReference>
<dbReference type="InterPro" id="IPR006059">
    <property type="entry name" value="SBP"/>
</dbReference>
<comment type="caution">
    <text evidence="3">The sequence shown here is derived from an EMBL/GenBank/DDBJ whole genome shotgun (WGS) entry which is preliminary data.</text>
</comment>
<name>A0ABV5VPX5_9BACL</name>
<keyword evidence="4" id="KW-1185">Reference proteome</keyword>
<evidence type="ECO:0000256" key="1">
    <source>
        <dbReference type="SAM" id="MobiDB-lite"/>
    </source>
</evidence>
<keyword evidence="2" id="KW-0732">Signal</keyword>
<dbReference type="PANTHER" id="PTHR43649">
    <property type="entry name" value="ARABINOSE-BINDING PROTEIN-RELATED"/>
    <property type="match status" value="1"/>
</dbReference>
<protein>
    <submittedName>
        <fullName evidence="3">ABC transporter substrate-binding protein</fullName>
    </submittedName>
</protein>
<dbReference type="PANTHER" id="PTHR43649:SF12">
    <property type="entry name" value="DIACETYLCHITOBIOSE BINDING PROTEIN DASA"/>
    <property type="match status" value="1"/>
</dbReference>
<dbReference type="Gene3D" id="3.40.190.10">
    <property type="entry name" value="Periplasmic binding protein-like II"/>
    <property type="match status" value="1"/>
</dbReference>
<evidence type="ECO:0000313" key="3">
    <source>
        <dbReference type="EMBL" id="MFB9750330.1"/>
    </source>
</evidence>
<dbReference type="RefSeq" id="WP_344917084.1">
    <property type="nucleotide sequence ID" value="NZ_BAAAYO010000021.1"/>
</dbReference>
<dbReference type="InterPro" id="IPR050490">
    <property type="entry name" value="Bact_solute-bd_prot1"/>
</dbReference>
<proteinExistence type="predicted"/>
<reference evidence="3 4" key="1">
    <citation type="submission" date="2024-09" db="EMBL/GenBank/DDBJ databases">
        <authorList>
            <person name="Sun Q."/>
            <person name="Mori K."/>
        </authorList>
    </citation>
    <scope>NUCLEOTIDE SEQUENCE [LARGE SCALE GENOMIC DNA]</scope>
    <source>
        <strain evidence="3 4">JCM 12520</strain>
    </source>
</reference>
<dbReference type="EMBL" id="JBHMAG010000002">
    <property type="protein sequence ID" value="MFB9750330.1"/>
    <property type="molecule type" value="Genomic_DNA"/>
</dbReference>
<feature type="signal peptide" evidence="2">
    <location>
        <begin position="1"/>
        <end position="26"/>
    </location>
</feature>
<dbReference type="Proteomes" id="UP001589619">
    <property type="component" value="Unassembled WGS sequence"/>
</dbReference>
<evidence type="ECO:0000313" key="4">
    <source>
        <dbReference type="Proteomes" id="UP001589619"/>
    </source>
</evidence>
<accession>A0ABV5VPX5</accession>
<feature type="chain" id="PRO_5046869798" evidence="2">
    <location>
        <begin position="27"/>
        <end position="446"/>
    </location>
</feature>